<dbReference type="PANTHER" id="PTHR43425">
    <property type="entry name" value="OXYGEN-INSENSITIVE NADPH NITROREDUCTASE"/>
    <property type="match status" value="1"/>
</dbReference>
<keyword evidence="2" id="KW-0285">Flavoprotein</keyword>
<dbReference type="Gene3D" id="3.40.109.10">
    <property type="entry name" value="NADH Oxidase"/>
    <property type="match status" value="1"/>
</dbReference>
<dbReference type="InterPro" id="IPR029479">
    <property type="entry name" value="Nitroreductase"/>
</dbReference>
<feature type="region of interest" description="Disordered" evidence="5">
    <location>
        <begin position="1"/>
        <end position="24"/>
    </location>
</feature>
<name>A0A9W6LTD4_9HYPH</name>
<dbReference type="InterPro" id="IPR000415">
    <property type="entry name" value="Nitroreductase-like"/>
</dbReference>
<keyword evidence="8" id="KW-1185">Reference proteome</keyword>
<dbReference type="AlphaFoldDB" id="A0A9W6LTD4"/>
<dbReference type="EMBL" id="BSEC01000001">
    <property type="protein sequence ID" value="GLI94625.1"/>
    <property type="molecule type" value="Genomic_DNA"/>
</dbReference>
<feature type="compositionally biased region" description="Polar residues" evidence="5">
    <location>
        <begin position="1"/>
        <end position="20"/>
    </location>
</feature>
<comment type="caution">
    <text evidence="7">The sequence shown here is derived from an EMBL/GenBank/DDBJ whole genome shotgun (WGS) entry which is preliminary data.</text>
</comment>
<evidence type="ECO:0000256" key="2">
    <source>
        <dbReference type="ARBA" id="ARBA00022630"/>
    </source>
</evidence>
<dbReference type="SUPFAM" id="SSF55469">
    <property type="entry name" value="FMN-dependent nitroreductase-like"/>
    <property type="match status" value="1"/>
</dbReference>
<evidence type="ECO:0000259" key="6">
    <source>
        <dbReference type="Pfam" id="PF00881"/>
    </source>
</evidence>
<dbReference type="Pfam" id="PF00881">
    <property type="entry name" value="Nitroreductase"/>
    <property type="match status" value="1"/>
</dbReference>
<evidence type="ECO:0000256" key="1">
    <source>
        <dbReference type="ARBA" id="ARBA00008366"/>
    </source>
</evidence>
<sequence>MTAATVQGVTTNHPGSSMNKPVSPETFDARGAAAMFERYRRADSPKPAQWNDTLDLLLAHRSHRNYLDQPLPPGALETICAAAQSASTSSNLQVWSVVAVQDEDRKNRLADLAGGQKHIRDCKLLLIWLCDLARLELLGKEKGRDGAAIPYLEIFMTGVVDAALAAQNAVVALESLGLGCCYIGAMRNKPEEVAKELNLPPNVFAVFGMTIGVPDPAANAGVKPRLGQGAVLHREQYHWDDAQRDAIETLDVVFKDFQKEQGLPEQGWIRQVLSRVRGTDAMSGRDRIREALHALGFELR</sequence>
<dbReference type="PANTHER" id="PTHR43425:SF2">
    <property type="entry name" value="OXYGEN-INSENSITIVE NADPH NITROREDUCTASE"/>
    <property type="match status" value="1"/>
</dbReference>
<organism evidence="7 8">
    <name type="scientific">Methylocystis echinoides</name>
    <dbReference type="NCBI Taxonomy" id="29468"/>
    <lineage>
        <taxon>Bacteria</taxon>
        <taxon>Pseudomonadati</taxon>
        <taxon>Pseudomonadota</taxon>
        <taxon>Alphaproteobacteria</taxon>
        <taxon>Hyphomicrobiales</taxon>
        <taxon>Methylocystaceae</taxon>
        <taxon>Methylocystis</taxon>
    </lineage>
</organism>
<feature type="domain" description="Nitroreductase" evidence="6">
    <location>
        <begin position="59"/>
        <end position="212"/>
    </location>
</feature>
<dbReference type="GO" id="GO:0016491">
    <property type="term" value="F:oxidoreductase activity"/>
    <property type="evidence" value="ECO:0007669"/>
    <property type="project" value="UniProtKB-KW"/>
</dbReference>
<dbReference type="CDD" id="cd02146">
    <property type="entry name" value="NfsA-like"/>
    <property type="match status" value="1"/>
</dbReference>
<evidence type="ECO:0000256" key="3">
    <source>
        <dbReference type="ARBA" id="ARBA00022643"/>
    </source>
</evidence>
<accession>A0A9W6LTD4</accession>
<keyword evidence="3" id="KW-0288">FMN</keyword>
<dbReference type="Proteomes" id="UP001144323">
    <property type="component" value="Unassembled WGS sequence"/>
</dbReference>
<reference evidence="7" key="1">
    <citation type="journal article" date="2023" name="Int. J. Syst. Evol. Microbiol.">
        <title>Methylocystis iwaonis sp. nov., a type II methane-oxidizing bacterium from surface soil of a rice paddy field in Japan, and emended description of the genus Methylocystis (ex Whittenbury et al. 1970) Bowman et al. 1993.</title>
        <authorList>
            <person name="Kaise H."/>
            <person name="Sawadogo J.B."/>
            <person name="Alam M.S."/>
            <person name="Ueno C."/>
            <person name="Dianou D."/>
            <person name="Shinjo R."/>
            <person name="Asakawa S."/>
        </authorList>
    </citation>
    <scope>NUCLEOTIDE SEQUENCE</scope>
    <source>
        <strain evidence="7">LMG27198</strain>
    </source>
</reference>
<evidence type="ECO:0000313" key="8">
    <source>
        <dbReference type="Proteomes" id="UP001144323"/>
    </source>
</evidence>
<gene>
    <name evidence="7" type="ORF">LMG27198_36170</name>
</gene>
<keyword evidence="4" id="KW-0560">Oxidoreductase</keyword>
<dbReference type="InterPro" id="IPR016446">
    <property type="entry name" value="Flavin_OxRdtase_Frp"/>
</dbReference>
<evidence type="ECO:0000256" key="5">
    <source>
        <dbReference type="SAM" id="MobiDB-lite"/>
    </source>
</evidence>
<comment type="similarity">
    <text evidence="1">Belongs to the flavin oxidoreductase frp family.</text>
</comment>
<evidence type="ECO:0000313" key="7">
    <source>
        <dbReference type="EMBL" id="GLI94625.1"/>
    </source>
</evidence>
<evidence type="ECO:0000256" key="4">
    <source>
        <dbReference type="ARBA" id="ARBA00023002"/>
    </source>
</evidence>
<protein>
    <submittedName>
        <fullName evidence="7">NADPH-dependent oxidoreductase</fullName>
    </submittedName>
</protein>
<proteinExistence type="inferred from homology"/>